<proteinExistence type="predicted"/>
<evidence type="ECO:0000313" key="2">
    <source>
        <dbReference type="Proteomes" id="UP000516028"/>
    </source>
</evidence>
<sequence length="88" mass="10159">MKAFEEIYNEVIQSETFLRNPHTCGQAIVSITCFMAKLRECGELGIIQEEQYDNLVQRTRNSASMYMITCRGNGFKDFLSDTHSQLQQ</sequence>
<dbReference type="RefSeq" id="WP_187724000.1">
    <property type="nucleotide sequence ID" value="NZ_CP060783.1"/>
</dbReference>
<dbReference type="AlphaFoldDB" id="A0A7H0GJD6"/>
<accession>A0A7H0GJD6</accession>
<organism evidence="1 2">
    <name type="scientific">Diaphorobacter aerolatus</name>
    <dbReference type="NCBI Taxonomy" id="1288495"/>
    <lineage>
        <taxon>Bacteria</taxon>
        <taxon>Pseudomonadati</taxon>
        <taxon>Pseudomonadota</taxon>
        <taxon>Betaproteobacteria</taxon>
        <taxon>Burkholderiales</taxon>
        <taxon>Comamonadaceae</taxon>
        <taxon>Diaphorobacter</taxon>
    </lineage>
</organism>
<name>A0A7H0GJD6_9BURK</name>
<dbReference type="KEGG" id="daer:H9K75_21005"/>
<evidence type="ECO:0000313" key="1">
    <source>
        <dbReference type="EMBL" id="QNP48402.1"/>
    </source>
</evidence>
<gene>
    <name evidence="1" type="ORF">H9K75_21005</name>
</gene>
<reference evidence="1 2" key="1">
    <citation type="submission" date="2020-08" db="EMBL/GenBank/DDBJ databases">
        <title>Genome sequence of Diaphorobacter aerolatus KACC 16536T.</title>
        <authorList>
            <person name="Hyun D.-W."/>
            <person name="Bae J.-W."/>
        </authorList>
    </citation>
    <scope>NUCLEOTIDE SEQUENCE [LARGE SCALE GENOMIC DNA]</scope>
    <source>
        <strain evidence="1 2">KACC 16536</strain>
    </source>
</reference>
<dbReference type="EMBL" id="CP060783">
    <property type="protein sequence ID" value="QNP48402.1"/>
    <property type="molecule type" value="Genomic_DNA"/>
</dbReference>
<keyword evidence="2" id="KW-1185">Reference proteome</keyword>
<dbReference type="Proteomes" id="UP000516028">
    <property type="component" value="Chromosome"/>
</dbReference>
<protein>
    <submittedName>
        <fullName evidence="1">Uncharacterized protein</fullName>
    </submittedName>
</protein>